<keyword evidence="3" id="KW-0158">Chromosome</keyword>
<evidence type="ECO:0000313" key="8">
    <source>
        <dbReference type="Proteomes" id="UP000800092"/>
    </source>
</evidence>
<reference evidence="7" key="1">
    <citation type="journal article" date="2020" name="Stud. Mycol.">
        <title>101 Dothideomycetes genomes: a test case for predicting lifestyles and emergence of pathogens.</title>
        <authorList>
            <person name="Haridas S."/>
            <person name="Albert R."/>
            <person name="Binder M."/>
            <person name="Bloem J."/>
            <person name="Labutti K."/>
            <person name="Salamov A."/>
            <person name="Andreopoulos B."/>
            <person name="Baker S."/>
            <person name="Barry K."/>
            <person name="Bills G."/>
            <person name="Bluhm B."/>
            <person name="Cannon C."/>
            <person name="Castanera R."/>
            <person name="Culley D."/>
            <person name="Daum C."/>
            <person name="Ezra D."/>
            <person name="Gonzalez J."/>
            <person name="Henrissat B."/>
            <person name="Kuo A."/>
            <person name="Liang C."/>
            <person name="Lipzen A."/>
            <person name="Lutzoni F."/>
            <person name="Magnuson J."/>
            <person name="Mondo S."/>
            <person name="Nolan M."/>
            <person name="Ohm R."/>
            <person name="Pangilinan J."/>
            <person name="Park H.-J."/>
            <person name="Ramirez L."/>
            <person name="Alfaro M."/>
            <person name="Sun H."/>
            <person name="Tritt A."/>
            <person name="Yoshinaga Y."/>
            <person name="Zwiers L.-H."/>
            <person name="Turgeon B."/>
            <person name="Goodwin S."/>
            <person name="Spatafora J."/>
            <person name="Crous P."/>
            <person name="Grigoriev I."/>
        </authorList>
    </citation>
    <scope>NUCLEOTIDE SEQUENCE</scope>
    <source>
        <strain evidence="7">Tuck. ex Michener</strain>
    </source>
</reference>
<evidence type="ECO:0000259" key="6">
    <source>
        <dbReference type="Pfam" id="PF15511"/>
    </source>
</evidence>
<dbReference type="OrthoDB" id="10071681at2759"/>
<feature type="region of interest" description="Disordered" evidence="5">
    <location>
        <begin position="324"/>
        <end position="382"/>
    </location>
</feature>
<feature type="compositionally biased region" description="Polar residues" evidence="5">
    <location>
        <begin position="13"/>
        <end position="33"/>
    </location>
</feature>
<dbReference type="InterPro" id="IPR035425">
    <property type="entry name" value="CENP-T/H4_C"/>
</dbReference>
<dbReference type="Gene3D" id="1.10.20.10">
    <property type="entry name" value="Histone, subunit A"/>
    <property type="match status" value="1"/>
</dbReference>
<comment type="subcellular location">
    <subcellularLocation>
        <location evidence="2">Chromosome</location>
    </subcellularLocation>
    <subcellularLocation>
        <location evidence="1">Nucleus</location>
    </subcellularLocation>
</comment>
<evidence type="ECO:0000313" key="7">
    <source>
        <dbReference type="EMBL" id="KAF2235370.1"/>
    </source>
</evidence>
<evidence type="ECO:0000256" key="3">
    <source>
        <dbReference type="ARBA" id="ARBA00022454"/>
    </source>
</evidence>
<feature type="region of interest" description="Disordered" evidence="5">
    <location>
        <begin position="403"/>
        <end position="426"/>
    </location>
</feature>
<gene>
    <name evidence="7" type="ORF">EV356DRAFT_126720</name>
</gene>
<dbReference type="GO" id="GO:0003682">
    <property type="term" value="F:chromatin binding"/>
    <property type="evidence" value="ECO:0007669"/>
    <property type="project" value="TreeGrafter"/>
</dbReference>
<evidence type="ECO:0000256" key="5">
    <source>
        <dbReference type="SAM" id="MobiDB-lite"/>
    </source>
</evidence>
<evidence type="ECO:0000256" key="2">
    <source>
        <dbReference type="ARBA" id="ARBA00004286"/>
    </source>
</evidence>
<keyword evidence="8" id="KW-1185">Reference proteome</keyword>
<organism evidence="7 8">
    <name type="scientific">Viridothelium virens</name>
    <name type="common">Speckled blister lichen</name>
    <name type="synonym">Trypethelium virens</name>
    <dbReference type="NCBI Taxonomy" id="1048519"/>
    <lineage>
        <taxon>Eukaryota</taxon>
        <taxon>Fungi</taxon>
        <taxon>Dikarya</taxon>
        <taxon>Ascomycota</taxon>
        <taxon>Pezizomycotina</taxon>
        <taxon>Dothideomycetes</taxon>
        <taxon>Dothideomycetes incertae sedis</taxon>
        <taxon>Trypetheliales</taxon>
        <taxon>Trypetheliaceae</taxon>
        <taxon>Viridothelium</taxon>
    </lineage>
</organism>
<sequence length="550" mass="60842">MSESQTKRPRITPRNSSANGDPQNDETPYSNLRQLAGLIRQNSTTPLRRPQASGTLSASKVAKKTPTAVSRTPAIRRNDRARREAPTTPRAIPAFERHRHAIATPSDRRRSGRLQRETPRDVLRPLSKLLSRNTQPIEPSPQAESTKPSAVDDDWIDDPDLPAPRLSMPLNELEDDDSFHIDPPQMSSQFEDDDNITAQSFEGPRRAFAEMGNSRLSRGSLGGLRISDQFGDLKNAMDVSEFDENVREDNDVTDTIPRLGLDDGTLTLNAEESTQEMRALLDVASRRQSRLSDATPYDLANEELDPTFLFALPEAQEANLIVQGAPVASSRSPSDDAPIEDDTPTADDAPVAEALGDSEPMGNFNSDEDEIEEPEEYSDHESLDAVNEAALLGGTLAAAPMAGLAKKPAMKPRKRREIKVSRHGTEYPSLPSSVVKRVASGFTRANGGGIRNLSREMVAALSQATEWFFEQVSEDLASYSEHGGRKTIDEADVMTLMRRQRLLNTNTTAFSLAQKNLPRELLQAIRFGPSVKSKRRKRARLDTIREEDEE</sequence>
<dbReference type="PANTHER" id="PTHR22980:SF5">
    <property type="entry name" value="CENP-T_HISTONE H4 HISTONE FOLD DOMAIN-CONTAINING PROTEIN"/>
    <property type="match status" value="1"/>
</dbReference>
<dbReference type="GO" id="GO:0005694">
    <property type="term" value="C:chromosome"/>
    <property type="evidence" value="ECO:0007669"/>
    <property type="project" value="UniProtKB-SubCell"/>
</dbReference>
<dbReference type="PANTHER" id="PTHR22980">
    <property type="entry name" value="CORTISTATIN"/>
    <property type="match status" value="1"/>
</dbReference>
<feature type="domain" description="CENP-T/Histone H4 histone fold" evidence="6">
    <location>
        <begin position="423"/>
        <end position="527"/>
    </location>
</feature>
<dbReference type="SUPFAM" id="SSF47113">
    <property type="entry name" value="Histone-fold"/>
    <property type="match status" value="1"/>
</dbReference>
<feature type="region of interest" description="Disordered" evidence="5">
    <location>
        <begin position="1"/>
        <end position="161"/>
    </location>
</feature>
<proteinExistence type="predicted"/>
<feature type="compositionally biased region" description="Basic and acidic residues" evidence="5">
    <location>
        <begin position="76"/>
        <end position="85"/>
    </location>
</feature>
<dbReference type="CDD" id="cd22920">
    <property type="entry name" value="HFD_CENP-T"/>
    <property type="match status" value="1"/>
</dbReference>
<dbReference type="EMBL" id="ML991792">
    <property type="protein sequence ID" value="KAF2235370.1"/>
    <property type="molecule type" value="Genomic_DNA"/>
</dbReference>
<feature type="region of interest" description="Disordered" evidence="5">
    <location>
        <begin position="531"/>
        <end position="550"/>
    </location>
</feature>
<feature type="compositionally biased region" description="Basic residues" evidence="5">
    <location>
        <begin position="408"/>
        <end position="417"/>
    </location>
</feature>
<dbReference type="AlphaFoldDB" id="A0A6A6HCY7"/>
<dbReference type="GO" id="GO:0031297">
    <property type="term" value="P:replication fork processing"/>
    <property type="evidence" value="ECO:0007669"/>
    <property type="project" value="TreeGrafter"/>
</dbReference>
<feature type="compositionally biased region" description="Acidic residues" evidence="5">
    <location>
        <begin position="151"/>
        <end position="160"/>
    </location>
</feature>
<name>A0A6A6HCY7_VIRVR</name>
<feature type="compositionally biased region" description="Basic and acidic residues" evidence="5">
    <location>
        <begin position="106"/>
        <end position="123"/>
    </location>
</feature>
<feature type="compositionally biased region" description="Polar residues" evidence="5">
    <location>
        <begin position="130"/>
        <end position="148"/>
    </location>
</feature>
<feature type="compositionally biased region" description="Acidic residues" evidence="5">
    <location>
        <begin position="366"/>
        <end position="376"/>
    </location>
</feature>
<keyword evidence="4" id="KW-0539">Nucleus</keyword>
<protein>
    <recommendedName>
        <fullName evidence="6">CENP-T/Histone H4 histone fold domain-containing protein</fullName>
    </recommendedName>
</protein>
<dbReference type="Proteomes" id="UP000800092">
    <property type="component" value="Unassembled WGS sequence"/>
</dbReference>
<evidence type="ECO:0000256" key="4">
    <source>
        <dbReference type="ARBA" id="ARBA00023242"/>
    </source>
</evidence>
<feature type="compositionally biased region" description="Polar residues" evidence="5">
    <location>
        <begin position="40"/>
        <end position="58"/>
    </location>
</feature>
<dbReference type="GO" id="GO:0000712">
    <property type="term" value="P:resolution of meiotic recombination intermediates"/>
    <property type="evidence" value="ECO:0007669"/>
    <property type="project" value="TreeGrafter"/>
</dbReference>
<accession>A0A6A6HCY7</accession>
<evidence type="ECO:0000256" key="1">
    <source>
        <dbReference type="ARBA" id="ARBA00004123"/>
    </source>
</evidence>
<dbReference type="GO" id="GO:0071821">
    <property type="term" value="C:FANCM-MHF complex"/>
    <property type="evidence" value="ECO:0007669"/>
    <property type="project" value="TreeGrafter"/>
</dbReference>
<dbReference type="Pfam" id="PF15511">
    <property type="entry name" value="CENP-T_C"/>
    <property type="match status" value="1"/>
</dbReference>
<dbReference type="GO" id="GO:0046982">
    <property type="term" value="F:protein heterodimerization activity"/>
    <property type="evidence" value="ECO:0007669"/>
    <property type="project" value="InterPro"/>
</dbReference>
<dbReference type="InterPro" id="IPR009072">
    <property type="entry name" value="Histone-fold"/>
</dbReference>